<evidence type="ECO:0000313" key="1">
    <source>
        <dbReference type="EMBL" id="ORC35432.1"/>
    </source>
</evidence>
<gene>
    <name evidence="1" type="ORF">B4O97_09690</name>
</gene>
<dbReference type="EMBL" id="MWQY01000009">
    <property type="protein sequence ID" value="ORC35432.1"/>
    <property type="molecule type" value="Genomic_DNA"/>
</dbReference>
<reference evidence="1 2" key="1">
    <citation type="submission" date="2017-03" db="EMBL/GenBank/DDBJ databases">
        <title>Draft Genome sequence of Marispirochaeta sp. strain JC444.</title>
        <authorList>
            <person name="Shivani Y."/>
            <person name="Subhash Y."/>
            <person name="Sasikala C."/>
            <person name="Ramana C."/>
        </authorList>
    </citation>
    <scope>NUCLEOTIDE SEQUENCE [LARGE SCALE GENOMIC DNA]</scope>
    <source>
        <strain evidence="1 2">JC444</strain>
    </source>
</reference>
<organism evidence="1 2">
    <name type="scientific">Marispirochaeta aestuarii</name>
    <dbReference type="NCBI Taxonomy" id="1963862"/>
    <lineage>
        <taxon>Bacteria</taxon>
        <taxon>Pseudomonadati</taxon>
        <taxon>Spirochaetota</taxon>
        <taxon>Spirochaetia</taxon>
        <taxon>Spirochaetales</taxon>
        <taxon>Spirochaetaceae</taxon>
        <taxon>Marispirochaeta</taxon>
    </lineage>
</organism>
<dbReference type="STRING" id="1963862.B4O97_09690"/>
<evidence type="ECO:0008006" key="3">
    <source>
        <dbReference type="Google" id="ProtNLM"/>
    </source>
</evidence>
<proteinExistence type="predicted"/>
<protein>
    <recommendedName>
        <fullName evidence="3">Porin domain-containing protein</fullName>
    </recommendedName>
</protein>
<accession>A0A1Y1RYG5</accession>
<comment type="caution">
    <text evidence="1">The sequence shown here is derived from an EMBL/GenBank/DDBJ whole genome shotgun (WGS) entry which is preliminary data.</text>
</comment>
<name>A0A1Y1RYG5_9SPIO</name>
<evidence type="ECO:0000313" key="2">
    <source>
        <dbReference type="Proteomes" id="UP000192343"/>
    </source>
</evidence>
<sequence length="395" mass="44082">MTGNLRVTGFFLLLVNLMSGVSVLAQEYSVFGEIEMEGSFALTPKGEADNFLDSFLGAEANHRLDYEEFSFTARHRVEVDRQEELHHYLYEAYIDYRAAEILSISAGKQRIPWGRGVAFFPTDVLHPSHTREDVEGFTGLSLILNPDMNLQLAGALDFSTPLAGATPEENEDFYRDLKYALYLSLLAGKVDLAFSAVYSPEETLRPGFGMSWDIAGFIVTAEGAVEFNNSTEYPDTDLFNFEAPGAFRPYPLVAAGISRNLTPRQMPDLSLMFVTEYLHAGTGYDKKEREEYFNIIGTYLASGKEHPEIEYLGRNYLFALASLELYMRFSLELSAYASLDDQSLSYAATGTLLSIRGMDLSLKGEQIIGGQRSVFGSLKAGEGEYRVTLKSTIYF</sequence>
<dbReference type="AlphaFoldDB" id="A0A1Y1RYG5"/>
<keyword evidence="2" id="KW-1185">Reference proteome</keyword>
<dbReference type="RefSeq" id="WP_083050406.1">
    <property type="nucleotide sequence ID" value="NZ_MWQY01000009.1"/>
</dbReference>
<dbReference type="Proteomes" id="UP000192343">
    <property type="component" value="Unassembled WGS sequence"/>
</dbReference>
<dbReference type="OrthoDB" id="5289878at2"/>